<accession>A0A2S5Z8D7</accession>
<comment type="caution">
    <text evidence="1">The sequence shown here is derived from an EMBL/GenBank/DDBJ whole genome shotgun (WGS) entry which is preliminary data.</text>
</comment>
<organism evidence="1 2">
    <name type="scientific">Marinobacter maroccanus</name>
    <dbReference type="NCBI Taxonomy" id="2055143"/>
    <lineage>
        <taxon>Bacteria</taxon>
        <taxon>Pseudomonadati</taxon>
        <taxon>Pseudomonadota</taxon>
        <taxon>Gammaproteobacteria</taxon>
        <taxon>Pseudomonadales</taxon>
        <taxon>Marinobacteraceae</taxon>
        <taxon>Marinobacter</taxon>
    </lineage>
</organism>
<gene>
    <name evidence="1" type="ORF">KEHDKFFH_14080</name>
</gene>
<evidence type="ECO:0000313" key="1">
    <source>
        <dbReference type="EMBL" id="PPI83492.1"/>
    </source>
</evidence>
<dbReference type="Proteomes" id="UP000239917">
    <property type="component" value="Unassembled WGS sequence"/>
</dbReference>
<dbReference type="AlphaFoldDB" id="A0A2S5Z8D7"/>
<sequence>MASLDGKAFKSKLGPVGKPMDVDDILVFEDGQFVSKECERRCGYAKVDYWVRRAQDGAIEMRADVPCTESDAMMHWRGTVREDNIEGSFTWVNKRWYWDFEKEFWFKGRLVETDNP</sequence>
<reference evidence="1 2" key="1">
    <citation type="submission" date="2018-01" db="EMBL/GenBank/DDBJ databases">
        <title>Complete genome sequences of the type strains of Marinobacter flavimaris and Marinobacter maroccanus.</title>
        <authorList>
            <person name="Palau M."/>
            <person name="Boujida N."/>
            <person name="Manresa A."/>
            <person name="Minana-Galbis D."/>
        </authorList>
    </citation>
    <scope>NUCLEOTIDE SEQUENCE [LARGE SCALE GENOMIC DNA]</scope>
    <source>
        <strain evidence="1 2">N4</strain>
    </source>
</reference>
<dbReference type="EMBL" id="PSSX01000013">
    <property type="protein sequence ID" value="PPI83492.1"/>
    <property type="molecule type" value="Genomic_DNA"/>
</dbReference>
<protein>
    <submittedName>
        <fullName evidence="1">Uncharacterized protein</fullName>
    </submittedName>
</protein>
<evidence type="ECO:0000313" key="2">
    <source>
        <dbReference type="Proteomes" id="UP000239917"/>
    </source>
</evidence>
<proteinExistence type="predicted"/>
<keyword evidence="2" id="KW-1185">Reference proteome</keyword>
<name>A0A2S5Z8D7_9GAMM</name>